<dbReference type="InterPro" id="IPR036291">
    <property type="entry name" value="NAD(P)-bd_dom_sf"/>
</dbReference>
<feature type="chain" id="PRO_5032682397" evidence="1">
    <location>
        <begin position="23"/>
        <end position="163"/>
    </location>
</feature>
<organism evidence="2 3">
    <name type="scientific">Rotaria socialis</name>
    <dbReference type="NCBI Taxonomy" id="392032"/>
    <lineage>
        <taxon>Eukaryota</taxon>
        <taxon>Metazoa</taxon>
        <taxon>Spiralia</taxon>
        <taxon>Gnathifera</taxon>
        <taxon>Rotifera</taxon>
        <taxon>Eurotatoria</taxon>
        <taxon>Bdelloidea</taxon>
        <taxon>Philodinida</taxon>
        <taxon>Philodinidae</taxon>
        <taxon>Rotaria</taxon>
    </lineage>
</organism>
<dbReference type="Proteomes" id="UP000663865">
    <property type="component" value="Unassembled WGS sequence"/>
</dbReference>
<sequence>MLLSYLLTSLCTIDWFLFLVVPLFNESERATIFQLDITRREDIDAACNLMKKKTNKLHTLVNNPEIATSDRINWITMDSMREVMAINFFGHADMTKTFLPLLVTKRDSRVINISSTVGFIALTSCSACCAAKYALESFVDCVRREMLPCGLPSLNNILSQHMM</sequence>
<dbReference type="GO" id="GO:0008202">
    <property type="term" value="P:steroid metabolic process"/>
    <property type="evidence" value="ECO:0007669"/>
    <property type="project" value="TreeGrafter"/>
</dbReference>
<proteinExistence type="predicted"/>
<evidence type="ECO:0000256" key="1">
    <source>
        <dbReference type="SAM" id="SignalP"/>
    </source>
</evidence>
<dbReference type="SUPFAM" id="SSF51735">
    <property type="entry name" value="NAD(P)-binding Rossmann-fold domains"/>
    <property type="match status" value="1"/>
</dbReference>
<dbReference type="EMBL" id="CAJNYV010001801">
    <property type="protein sequence ID" value="CAF3437486.1"/>
    <property type="molecule type" value="Genomic_DNA"/>
</dbReference>
<dbReference type="Pfam" id="PF00106">
    <property type="entry name" value="adh_short"/>
    <property type="match status" value="1"/>
</dbReference>
<dbReference type="AlphaFoldDB" id="A0A818D925"/>
<feature type="signal peptide" evidence="1">
    <location>
        <begin position="1"/>
        <end position="22"/>
    </location>
</feature>
<dbReference type="Gene3D" id="3.40.50.720">
    <property type="entry name" value="NAD(P)-binding Rossmann-like Domain"/>
    <property type="match status" value="1"/>
</dbReference>
<dbReference type="InterPro" id="IPR002347">
    <property type="entry name" value="SDR_fam"/>
</dbReference>
<dbReference type="PANTHER" id="PTHR43313:SF50">
    <property type="entry name" value="GH26015P"/>
    <property type="match status" value="1"/>
</dbReference>
<evidence type="ECO:0000313" key="3">
    <source>
        <dbReference type="Proteomes" id="UP000663865"/>
    </source>
</evidence>
<comment type="caution">
    <text evidence="2">The sequence shown here is derived from an EMBL/GenBank/DDBJ whole genome shotgun (WGS) entry which is preliminary data.</text>
</comment>
<keyword evidence="1" id="KW-0732">Signal</keyword>
<reference evidence="2" key="1">
    <citation type="submission" date="2021-02" db="EMBL/GenBank/DDBJ databases">
        <authorList>
            <person name="Nowell W R."/>
        </authorList>
    </citation>
    <scope>NUCLEOTIDE SEQUENCE</scope>
</reference>
<gene>
    <name evidence="2" type="ORF">KIK155_LOCUS11350</name>
</gene>
<protein>
    <submittedName>
        <fullName evidence="2">Uncharacterized protein</fullName>
    </submittedName>
</protein>
<evidence type="ECO:0000313" key="2">
    <source>
        <dbReference type="EMBL" id="CAF3437486.1"/>
    </source>
</evidence>
<dbReference type="PANTHER" id="PTHR43313">
    <property type="entry name" value="SHORT-CHAIN DEHYDROGENASE/REDUCTASE FAMILY 9C"/>
    <property type="match status" value="1"/>
</dbReference>
<accession>A0A818D925</accession>
<name>A0A818D925_9BILA</name>
<dbReference type="GO" id="GO:0016491">
    <property type="term" value="F:oxidoreductase activity"/>
    <property type="evidence" value="ECO:0007669"/>
    <property type="project" value="TreeGrafter"/>
</dbReference>